<feature type="signal peptide" evidence="1">
    <location>
        <begin position="1"/>
        <end position="20"/>
    </location>
</feature>
<dbReference type="Proteomes" id="UP001064632">
    <property type="component" value="Chromosome"/>
</dbReference>
<evidence type="ECO:0000256" key="1">
    <source>
        <dbReference type="SAM" id="SignalP"/>
    </source>
</evidence>
<dbReference type="EMBL" id="CP104694">
    <property type="protein sequence ID" value="UXI69089.1"/>
    <property type="molecule type" value="Genomic_DNA"/>
</dbReference>
<dbReference type="RefSeq" id="WP_261696047.1">
    <property type="nucleotide sequence ID" value="NZ_CP104694.1"/>
</dbReference>
<keyword evidence="1" id="KW-0732">Signal</keyword>
<reference evidence="2" key="1">
    <citation type="submission" date="2022-09" db="EMBL/GenBank/DDBJ databases">
        <title>Tahibacter sp. nov., isolated from a fresh water.</title>
        <authorList>
            <person name="Baek J.H."/>
            <person name="Lee J.K."/>
            <person name="Kim J.M."/>
            <person name="Jeon C.O."/>
        </authorList>
    </citation>
    <scope>NUCLEOTIDE SEQUENCE</scope>
    <source>
        <strain evidence="2">W38</strain>
    </source>
</reference>
<sequence>MPRRPSLLALVLAFASTAAAASPREDLHAAFSKFLAAKSFRATVVDVKKGQQISSMDFVAPDRYHIVTGQGQAEQVIVGDDAYTVIDGRSIRLPMPVGKIVGQYRNQKTLEQLEGDMTVQAAGSDTVDGEPANIYNYTISQPHRADVKVWISQKSGLPLQLESQGAFMGVKSTTRIRYFDYDDASIRVEKP</sequence>
<protein>
    <recommendedName>
        <fullName evidence="4">Outer membrane lipoprotein-sorting protein</fullName>
    </recommendedName>
</protein>
<dbReference type="Gene3D" id="2.50.20.20">
    <property type="match status" value="1"/>
</dbReference>
<evidence type="ECO:0000313" key="3">
    <source>
        <dbReference type="Proteomes" id="UP001064632"/>
    </source>
</evidence>
<feature type="chain" id="PRO_5045504466" description="Outer membrane lipoprotein-sorting protein" evidence="1">
    <location>
        <begin position="21"/>
        <end position="191"/>
    </location>
</feature>
<evidence type="ECO:0000313" key="2">
    <source>
        <dbReference type="EMBL" id="UXI69089.1"/>
    </source>
</evidence>
<organism evidence="2 3">
    <name type="scientific">Tahibacter amnicola</name>
    <dbReference type="NCBI Taxonomy" id="2976241"/>
    <lineage>
        <taxon>Bacteria</taxon>
        <taxon>Pseudomonadati</taxon>
        <taxon>Pseudomonadota</taxon>
        <taxon>Gammaproteobacteria</taxon>
        <taxon>Lysobacterales</taxon>
        <taxon>Rhodanobacteraceae</taxon>
        <taxon>Tahibacter</taxon>
    </lineage>
</organism>
<keyword evidence="3" id="KW-1185">Reference proteome</keyword>
<proteinExistence type="predicted"/>
<accession>A0ABY6BGU8</accession>
<name>A0ABY6BGU8_9GAMM</name>
<gene>
    <name evidence="2" type="ORF">N4264_05410</name>
</gene>
<evidence type="ECO:0008006" key="4">
    <source>
        <dbReference type="Google" id="ProtNLM"/>
    </source>
</evidence>